<feature type="compositionally biased region" description="Low complexity" evidence="1">
    <location>
        <begin position="208"/>
        <end position="217"/>
    </location>
</feature>
<dbReference type="GeneID" id="130704847"/>
<feature type="region of interest" description="Disordered" evidence="1">
    <location>
        <begin position="1"/>
        <end position="360"/>
    </location>
</feature>
<name>A0ABM3S4L0_BALAC</name>
<dbReference type="RefSeq" id="XP_057384784.1">
    <property type="nucleotide sequence ID" value="XM_057528801.1"/>
</dbReference>
<organism evidence="2 3">
    <name type="scientific">Balaenoptera acutorostrata</name>
    <name type="common">Common minke whale</name>
    <name type="synonym">Balaena rostrata</name>
    <dbReference type="NCBI Taxonomy" id="9767"/>
    <lineage>
        <taxon>Eukaryota</taxon>
        <taxon>Metazoa</taxon>
        <taxon>Chordata</taxon>
        <taxon>Craniata</taxon>
        <taxon>Vertebrata</taxon>
        <taxon>Euteleostomi</taxon>
        <taxon>Mammalia</taxon>
        <taxon>Eutheria</taxon>
        <taxon>Laurasiatheria</taxon>
        <taxon>Artiodactyla</taxon>
        <taxon>Whippomorpha</taxon>
        <taxon>Cetacea</taxon>
        <taxon>Mysticeti</taxon>
        <taxon>Balaenopteridae</taxon>
        <taxon>Balaenoptera</taxon>
    </lineage>
</organism>
<reference evidence="3" key="1">
    <citation type="submission" date="2025-08" db="UniProtKB">
        <authorList>
            <consortium name="RefSeq"/>
        </authorList>
    </citation>
    <scope>IDENTIFICATION</scope>
</reference>
<feature type="compositionally biased region" description="Polar residues" evidence="1">
    <location>
        <begin position="1"/>
        <end position="12"/>
    </location>
</feature>
<proteinExistence type="predicted"/>
<feature type="compositionally biased region" description="Basic and acidic residues" evidence="1">
    <location>
        <begin position="13"/>
        <end position="26"/>
    </location>
</feature>
<protein>
    <submittedName>
        <fullName evidence="3">Collagen alpha-2(I) chain-like</fullName>
    </submittedName>
</protein>
<evidence type="ECO:0000256" key="1">
    <source>
        <dbReference type="SAM" id="MobiDB-lite"/>
    </source>
</evidence>
<keyword evidence="2" id="KW-1185">Reference proteome</keyword>
<accession>A0ABM3S4L0</accession>
<feature type="compositionally biased region" description="Low complexity" evidence="1">
    <location>
        <begin position="285"/>
        <end position="301"/>
    </location>
</feature>
<gene>
    <name evidence="3" type="primary">LOC130704847</name>
</gene>
<evidence type="ECO:0000313" key="2">
    <source>
        <dbReference type="Proteomes" id="UP001652580"/>
    </source>
</evidence>
<dbReference type="Proteomes" id="UP001652580">
    <property type="component" value="Chromosome 15"/>
</dbReference>
<evidence type="ECO:0000313" key="3">
    <source>
        <dbReference type="RefSeq" id="XP_057384784.1"/>
    </source>
</evidence>
<sequence length="360" mass="38150">MGRLSASCSQEEVTSRASREEPEARRAAPRARAPGSPPPLGRAFYNSRWRRQNGQGLLFPSSPHPTLKQSSDSFPPRTARLEAAAAGSGRGHPSHLHPSPRTALRGGDRNPRASTSLSVNGAPGIRRPLLPAREAVTLSFKRQFPGSRSDNQGAPGPGAAKTRRGPARESQARHPLAGTGPVTTRRRAEVRPAQPRWVPTRQEDQGRGARATKAAGTRGHGGQSLDRRARPGPGRSRRLSAPPPALASSPGRVGSSTLLFGSKGDTLRAPGAGCGHKSRRGALLPAARTGTPGRRPRVPTAPDAPLSRSGPGGPETAQGIKPEASPFTRERERPCPLDATIFHPRGHRTLRWPGPHRIAA</sequence>